<name>A0AAP0IUY8_9MAGN</name>
<dbReference type="Proteomes" id="UP001420932">
    <property type="component" value="Unassembled WGS sequence"/>
</dbReference>
<evidence type="ECO:0000313" key="2">
    <source>
        <dbReference type="EMBL" id="KAK9121398.1"/>
    </source>
</evidence>
<comment type="caution">
    <text evidence="2">The sequence shown here is derived from an EMBL/GenBank/DDBJ whole genome shotgun (WGS) entry which is preliminary data.</text>
</comment>
<evidence type="ECO:0000256" key="1">
    <source>
        <dbReference type="SAM" id="MobiDB-lite"/>
    </source>
</evidence>
<dbReference type="AlphaFoldDB" id="A0AAP0IUY8"/>
<sequence>MADASPRTDTSTDIETDEKRMFEIGTSNASLVYDSSNRSKDKTSDQKTLR</sequence>
<feature type="region of interest" description="Disordered" evidence="1">
    <location>
        <begin position="1"/>
        <end position="50"/>
    </location>
</feature>
<feature type="compositionally biased region" description="Basic and acidic residues" evidence="1">
    <location>
        <begin position="37"/>
        <end position="50"/>
    </location>
</feature>
<protein>
    <submittedName>
        <fullName evidence="2">Uncharacterized protein</fullName>
    </submittedName>
</protein>
<feature type="compositionally biased region" description="Polar residues" evidence="1">
    <location>
        <begin position="25"/>
        <end position="36"/>
    </location>
</feature>
<accession>A0AAP0IUY8</accession>
<gene>
    <name evidence="2" type="ORF">Syun_019015</name>
</gene>
<proteinExistence type="predicted"/>
<organism evidence="2 3">
    <name type="scientific">Stephania yunnanensis</name>
    <dbReference type="NCBI Taxonomy" id="152371"/>
    <lineage>
        <taxon>Eukaryota</taxon>
        <taxon>Viridiplantae</taxon>
        <taxon>Streptophyta</taxon>
        <taxon>Embryophyta</taxon>
        <taxon>Tracheophyta</taxon>
        <taxon>Spermatophyta</taxon>
        <taxon>Magnoliopsida</taxon>
        <taxon>Ranunculales</taxon>
        <taxon>Menispermaceae</taxon>
        <taxon>Menispermoideae</taxon>
        <taxon>Cissampelideae</taxon>
        <taxon>Stephania</taxon>
    </lineage>
</organism>
<evidence type="ECO:0000313" key="3">
    <source>
        <dbReference type="Proteomes" id="UP001420932"/>
    </source>
</evidence>
<keyword evidence="3" id="KW-1185">Reference proteome</keyword>
<reference evidence="2 3" key="1">
    <citation type="submission" date="2024-01" db="EMBL/GenBank/DDBJ databases">
        <title>Genome assemblies of Stephania.</title>
        <authorList>
            <person name="Yang L."/>
        </authorList>
    </citation>
    <scope>NUCLEOTIDE SEQUENCE [LARGE SCALE GENOMIC DNA]</scope>
    <source>
        <strain evidence="2">YNDBR</strain>
        <tissue evidence="2">Leaf</tissue>
    </source>
</reference>
<dbReference type="EMBL" id="JBBNAF010000008">
    <property type="protein sequence ID" value="KAK9121398.1"/>
    <property type="molecule type" value="Genomic_DNA"/>
</dbReference>